<comment type="subcellular location">
    <subcellularLocation>
        <location evidence="1">Nucleus</location>
    </subcellularLocation>
</comment>
<protein>
    <recommendedName>
        <fullName evidence="5">FAM192A/Fyv6 N-terminal domain-containing protein</fullName>
    </recommendedName>
</protein>
<evidence type="ECO:0000256" key="3">
    <source>
        <dbReference type="SAM" id="Coils"/>
    </source>
</evidence>
<evidence type="ECO:0000259" key="5">
    <source>
        <dbReference type="Pfam" id="PF10187"/>
    </source>
</evidence>
<comment type="caution">
    <text evidence="6">The sequence shown here is derived from an EMBL/GenBank/DDBJ whole genome shotgun (WGS) entry which is preliminary data.</text>
</comment>
<dbReference type="OMA" id="DIAWWNE"/>
<keyword evidence="2" id="KW-0539">Nucleus</keyword>
<evidence type="ECO:0000256" key="4">
    <source>
        <dbReference type="SAM" id="MobiDB-lite"/>
    </source>
</evidence>
<dbReference type="AlphaFoldDB" id="A0A8J5XNW3"/>
<dbReference type="InterPro" id="IPR039845">
    <property type="entry name" value="FAM192A"/>
</dbReference>
<dbReference type="InterPro" id="IPR019331">
    <property type="entry name" value="FAM192A/Fyv6_N"/>
</dbReference>
<dbReference type="PANTHER" id="PTHR13495">
    <property type="entry name" value="NEFA-INTERACTING NUCLEAR PROTEIN NIP30"/>
    <property type="match status" value="1"/>
</dbReference>
<reference evidence="6" key="1">
    <citation type="submission" date="2021-05" db="EMBL/GenBank/DDBJ databases">
        <title>The genome of the haptophyte Pavlova lutheri (Diacronema luteri, Pavlovales) - a model for lipid biosynthesis in eukaryotic algae.</title>
        <authorList>
            <person name="Hulatt C.J."/>
            <person name="Posewitz M.C."/>
        </authorList>
    </citation>
    <scope>NUCLEOTIDE SEQUENCE</scope>
    <source>
        <strain evidence="6">NIVA-4/92</strain>
    </source>
</reference>
<gene>
    <name evidence="6" type="ORF">KFE25_000520</name>
</gene>
<feature type="compositionally biased region" description="Low complexity" evidence="4">
    <location>
        <begin position="263"/>
        <end position="282"/>
    </location>
</feature>
<keyword evidence="7" id="KW-1185">Reference proteome</keyword>
<evidence type="ECO:0000313" key="7">
    <source>
        <dbReference type="Proteomes" id="UP000751190"/>
    </source>
</evidence>
<feature type="region of interest" description="Disordered" evidence="4">
    <location>
        <begin position="218"/>
        <end position="282"/>
    </location>
</feature>
<organism evidence="6 7">
    <name type="scientific">Diacronema lutheri</name>
    <name type="common">Unicellular marine alga</name>
    <name type="synonym">Monochrysis lutheri</name>
    <dbReference type="NCBI Taxonomy" id="2081491"/>
    <lineage>
        <taxon>Eukaryota</taxon>
        <taxon>Haptista</taxon>
        <taxon>Haptophyta</taxon>
        <taxon>Pavlovophyceae</taxon>
        <taxon>Pavlovales</taxon>
        <taxon>Pavlovaceae</taxon>
        <taxon>Diacronema</taxon>
    </lineage>
</organism>
<dbReference type="Proteomes" id="UP000751190">
    <property type="component" value="Unassembled WGS sequence"/>
</dbReference>
<accession>A0A8J5XNW3</accession>
<sequence>MAAHGGREVHEVFSKSAPVPKSMLDERFGSSGKYSVVELEATVPAGLRAAKPQQQLAPGLKVRVIGRYGVGELVERVEEGSLSWRVLFEDGIEAIVLADRITTELKAPEEAAAADTRTLYERLKEQRDAKQEEWEHKHTFKNQMDHWRLDEDDAAFENERVERLRAEAEQQRAEADEDLLRYRAAMLGKTRKVEPEQAAAALLAPALPAALTDQVEHTAAKRKAPFPTPPVGLKVKPLAKKGKADAPAGGKSAARSPPAVILPPTSTSQQPQAPNTARAEPRAAACALAGMAAYADDDSDSNGASGEGS</sequence>
<evidence type="ECO:0000313" key="6">
    <source>
        <dbReference type="EMBL" id="KAG8467204.1"/>
    </source>
</evidence>
<keyword evidence="3" id="KW-0175">Coiled coil</keyword>
<proteinExistence type="predicted"/>
<feature type="compositionally biased region" description="Low complexity" evidence="4">
    <location>
        <begin position="245"/>
        <end position="254"/>
    </location>
</feature>
<dbReference type="PANTHER" id="PTHR13495:SF0">
    <property type="entry name" value="PSME3-INTERACTING PROTEIN"/>
    <property type="match status" value="1"/>
</dbReference>
<dbReference type="Pfam" id="PF10187">
    <property type="entry name" value="FAM192A_Fyv6_N"/>
    <property type="match status" value="1"/>
</dbReference>
<dbReference type="OrthoDB" id="75720at2759"/>
<feature type="coiled-coil region" evidence="3">
    <location>
        <begin position="113"/>
        <end position="185"/>
    </location>
</feature>
<feature type="domain" description="FAM192A/Fyv6 N-terminal" evidence="5">
    <location>
        <begin position="106"/>
        <end position="183"/>
    </location>
</feature>
<evidence type="ECO:0000256" key="1">
    <source>
        <dbReference type="ARBA" id="ARBA00004123"/>
    </source>
</evidence>
<name>A0A8J5XNW3_DIALT</name>
<dbReference type="GO" id="GO:0005634">
    <property type="term" value="C:nucleus"/>
    <property type="evidence" value="ECO:0007669"/>
    <property type="project" value="UniProtKB-SubCell"/>
</dbReference>
<dbReference type="EMBL" id="JAGTXO010000006">
    <property type="protein sequence ID" value="KAG8467204.1"/>
    <property type="molecule type" value="Genomic_DNA"/>
</dbReference>
<evidence type="ECO:0000256" key="2">
    <source>
        <dbReference type="ARBA" id="ARBA00023242"/>
    </source>
</evidence>